<sequence>MKSTIWISLVFIGGMAVACAQQERGFDGNVLIKGDLDNQPEGYVILSRYKENATEVIDTIQVGNDGKFEYSLSLEGPGFFDLSLMNQIQIRLALYDEDIKVKYNFKKDSQPTITGSKDTDQLKKIDQLAAEYQDEINQLNSEYYEAMNNKDQDKIKDIQERAMGLESGHSGKVKAVIEDMDGSFASLAAIGMLNPRNDFQFLDSLMTVLDDRYPNTKSIITVKQQLDEMRALSIGQPAPEISLPNPEGETINLSDLRGKYVLIDFWAAWCKPCREENPNVVRLYNAYKDKGFEVFGVSLDRTKEAWIRGIEEDGLVWTQVSDLQYFNSAAAETYQINAIPATYLIGPEGDILAKDLRGSRLEDKLRELLD</sequence>
<feature type="domain" description="Thioredoxin" evidence="7">
    <location>
        <begin position="232"/>
        <end position="370"/>
    </location>
</feature>
<evidence type="ECO:0000256" key="4">
    <source>
        <dbReference type="ARBA" id="ARBA00023284"/>
    </source>
</evidence>
<dbReference type="CDD" id="cd02966">
    <property type="entry name" value="TlpA_like_family"/>
    <property type="match status" value="1"/>
</dbReference>
<dbReference type="Proteomes" id="UP000027821">
    <property type="component" value="Unassembled WGS sequence"/>
</dbReference>
<dbReference type="SUPFAM" id="SSF52833">
    <property type="entry name" value="Thioredoxin-like"/>
    <property type="match status" value="1"/>
</dbReference>
<dbReference type="EMBL" id="JMIH01000024">
    <property type="protein sequence ID" value="KEO72537.1"/>
    <property type="molecule type" value="Genomic_DNA"/>
</dbReference>
<comment type="subcellular location">
    <subcellularLocation>
        <location evidence="1">Cell envelope</location>
    </subcellularLocation>
</comment>
<dbReference type="eggNOG" id="COG0526">
    <property type="taxonomic scope" value="Bacteria"/>
</dbReference>
<keyword evidence="2" id="KW-0201">Cytochrome c-type biogenesis</keyword>
<feature type="coiled-coil region" evidence="5">
    <location>
        <begin position="122"/>
        <end position="149"/>
    </location>
</feature>
<dbReference type="PROSITE" id="PS51352">
    <property type="entry name" value="THIOREDOXIN_2"/>
    <property type="match status" value="1"/>
</dbReference>
<dbReference type="InterPro" id="IPR036249">
    <property type="entry name" value="Thioredoxin-like_sf"/>
</dbReference>
<dbReference type="AlphaFoldDB" id="A0A074LFI5"/>
<dbReference type="PANTHER" id="PTHR42852">
    <property type="entry name" value="THIOL:DISULFIDE INTERCHANGE PROTEIN DSBE"/>
    <property type="match status" value="1"/>
</dbReference>
<dbReference type="GO" id="GO:0016491">
    <property type="term" value="F:oxidoreductase activity"/>
    <property type="evidence" value="ECO:0007669"/>
    <property type="project" value="InterPro"/>
</dbReference>
<dbReference type="Gene3D" id="3.40.30.10">
    <property type="entry name" value="Glutaredoxin"/>
    <property type="match status" value="1"/>
</dbReference>
<evidence type="ECO:0000313" key="8">
    <source>
        <dbReference type="EMBL" id="KEO72537.1"/>
    </source>
</evidence>
<dbReference type="GO" id="GO:0017004">
    <property type="term" value="P:cytochrome complex assembly"/>
    <property type="evidence" value="ECO:0007669"/>
    <property type="project" value="UniProtKB-KW"/>
</dbReference>
<evidence type="ECO:0000256" key="5">
    <source>
        <dbReference type="SAM" id="Coils"/>
    </source>
</evidence>
<evidence type="ECO:0000256" key="2">
    <source>
        <dbReference type="ARBA" id="ARBA00022748"/>
    </source>
</evidence>
<evidence type="ECO:0000313" key="9">
    <source>
        <dbReference type="Proteomes" id="UP000027821"/>
    </source>
</evidence>
<dbReference type="InterPro" id="IPR050553">
    <property type="entry name" value="Thioredoxin_ResA/DsbE_sf"/>
</dbReference>
<evidence type="ECO:0000259" key="7">
    <source>
        <dbReference type="PROSITE" id="PS51352"/>
    </source>
</evidence>
<dbReference type="InterPro" id="IPR025380">
    <property type="entry name" value="DUF4369"/>
</dbReference>
<dbReference type="GO" id="GO:0016209">
    <property type="term" value="F:antioxidant activity"/>
    <property type="evidence" value="ECO:0007669"/>
    <property type="project" value="InterPro"/>
</dbReference>
<keyword evidence="5" id="KW-0175">Coiled coil</keyword>
<dbReference type="InterPro" id="IPR000866">
    <property type="entry name" value="AhpC/TSA"/>
</dbReference>
<feature type="signal peptide" evidence="6">
    <location>
        <begin position="1"/>
        <end position="20"/>
    </location>
</feature>
<keyword evidence="4" id="KW-0676">Redox-active center</keyword>
<keyword evidence="6" id="KW-0732">Signal</keyword>
<protein>
    <submittedName>
        <fullName evidence="8">Cytochrome C biogenesis protein</fullName>
    </submittedName>
</protein>
<accession>A0A074LFI5</accession>
<gene>
    <name evidence="8" type="ORF">EL17_17525</name>
</gene>
<comment type="caution">
    <text evidence="8">The sequence shown here is derived from an EMBL/GenBank/DDBJ whole genome shotgun (WGS) entry which is preliminary data.</text>
</comment>
<feature type="chain" id="PRO_5001696010" evidence="6">
    <location>
        <begin position="21"/>
        <end position="370"/>
    </location>
</feature>
<evidence type="ECO:0000256" key="1">
    <source>
        <dbReference type="ARBA" id="ARBA00004196"/>
    </source>
</evidence>
<dbReference type="Pfam" id="PF14289">
    <property type="entry name" value="DUF4369"/>
    <property type="match status" value="1"/>
</dbReference>
<keyword evidence="9" id="KW-1185">Reference proteome</keyword>
<dbReference type="PROSITE" id="PS51257">
    <property type="entry name" value="PROKAR_LIPOPROTEIN"/>
    <property type="match status" value="1"/>
</dbReference>
<dbReference type="PANTHER" id="PTHR42852:SF6">
    <property type="entry name" value="THIOL:DISULFIDE INTERCHANGE PROTEIN DSBE"/>
    <property type="match status" value="1"/>
</dbReference>
<dbReference type="GO" id="GO:0030313">
    <property type="term" value="C:cell envelope"/>
    <property type="evidence" value="ECO:0007669"/>
    <property type="project" value="UniProtKB-SubCell"/>
</dbReference>
<name>A0A074LFI5_9BACT</name>
<dbReference type="STRING" id="1048983.EL17_17525"/>
<evidence type="ECO:0000256" key="6">
    <source>
        <dbReference type="SAM" id="SignalP"/>
    </source>
</evidence>
<proteinExistence type="predicted"/>
<evidence type="ECO:0000256" key="3">
    <source>
        <dbReference type="ARBA" id="ARBA00023157"/>
    </source>
</evidence>
<dbReference type="InterPro" id="IPR013766">
    <property type="entry name" value="Thioredoxin_domain"/>
</dbReference>
<keyword evidence="3" id="KW-1015">Disulfide bond</keyword>
<organism evidence="8 9">
    <name type="scientific">Anditalea andensis</name>
    <dbReference type="NCBI Taxonomy" id="1048983"/>
    <lineage>
        <taxon>Bacteria</taxon>
        <taxon>Pseudomonadati</taxon>
        <taxon>Bacteroidota</taxon>
        <taxon>Cytophagia</taxon>
        <taxon>Cytophagales</taxon>
        <taxon>Cytophagaceae</taxon>
        <taxon>Anditalea</taxon>
    </lineage>
</organism>
<reference evidence="8 9" key="1">
    <citation type="submission" date="2014-04" db="EMBL/GenBank/DDBJ databases">
        <title>Characterization and application of a salt tolerant electro-active bacterium.</title>
        <authorList>
            <person name="Yang L."/>
            <person name="Wei S."/>
            <person name="Tay Q.X.M."/>
        </authorList>
    </citation>
    <scope>NUCLEOTIDE SEQUENCE [LARGE SCALE GENOMIC DNA]</scope>
    <source>
        <strain evidence="8 9">LY1</strain>
    </source>
</reference>
<dbReference type="Pfam" id="PF00578">
    <property type="entry name" value="AhpC-TSA"/>
    <property type="match status" value="1"/>
</dbReference>